<gene>
    <name evidence="1" type="ORF">RDI58_024946</name>
</gene>
<dbReference type="AlphaFoldDB" id="A0AAN8Y646"/>
<reference evidence="1 2" key="1">
    <citation type="submission" date="2024-02" db="EMBL/GenBank/DDBJ databases">
        <title>de novo genome assembly of Solanum bulbocastanum strain 11H21.</title>
        <authorList>
            <person name="Hosaka A.J."/>
        </authorList>
    </citation>
    <scope>NUCLEOTIDE SEQUENCE [LARGE SCALE GENOMIC DNA]</scope>
    <source>
        <tissue evidence="1">Young leaves</tissue>
    </source>
</reference>
<keyword evidence="2" id="KW-1185">Reference proteome</keyword>
<organism evidence="1 2">
    <name type="scientific">Solanum bulbocastanum</name>
    <name type="common">Wild potato</name>
    <dbReference type="NCBI Taxonomy" id="147425"/>
    <lineage>
        <taxon>Eukaryota</taxon>
        <taxon>Viridiplantae</taxon>
        <taxon>Streptophyta</taxon>
        <taxon>Embryophyta</taxon>
        <taxon>Tracheophyta</taxon>
        <taxon>Spermatophyta</taxon>
        <taxon>Magnoliopsida</taxon>
        <taxon>eudicotyledons</taxon>
        <taxon>Gunneridae</taxon>
        <taxon>Pentapetalae</taxon>
        <taxon>asterids</taxon>
        <taxon>lamiids</taxon>
        <taxon>Solanales</taxon>
        <taxon>Solanaceae</taxon>
        <taxon>Solanoideae</taxon>
        <taxon>Solaneae</taxon>
        <taxon>Solanum</taxon>
    </lineage>
</organism>
<proteinExistence type="predicted"/>
<sequence>MLQTTRDSIVNERALAGCIIACNNGAKEVFDGCIMAANAPSTLKMLGKEATCDETRTLGDFQYVDRIWIPCEGLKAGVVAADGMLRRNSGILELDNPKHMVPIWPETGARLIVTRFFRSYIQTGCIISGGWWTPLLFTAALSSTKYLFRHVSN</sequence>
<dbReference type="Proteomes" id="UP001371456">
    <property type="component" value="Unassembled WGS sequence"/>
</dbReference>
<evidence type="ECO:0000313" key="2">
    <source>
        <dbReference type="Proteomes" id="UP001371456"/>
    </source>
</evidence>
<evidence type="ECO:0000313" key="1">
    <source>
        <dbReference type="EMBL" id="KAK6778228.1"/>
    </source>
</evidence>
<protein>
    <submittedName>
        <fullName evidence="1">Uncharacterized protein</fullName>
    </submittedName>
</protein>
<accession>A0AAN8Y646</accession>
<name>A0AAN8Y646_SOLBU</name>
<dbReference type="EMBL" id="JBANQN010000010">
    <property type="protein sequence ID" value="KAK6778228.1"/>
    <property type="molecule type" value="Genomic_DNA"/>
</dbReference>
<comment type="caution">
    <text evidence="1">The sequence shown here is derived from an EMBL/GenBank/DDBJ whole genome shotgun (WGS) entry which is preliminary data.</text>
</comment>